<comment type="similarity">
    <text evidence="2">Belongs to the mitochondrial carrier (TC 2.A.29) family.</text>
</comment>
<evidence type="ECO:0000256" key="5">
    <source>
        <dbReference type="ARBA" id="ARBA00022737"/>
    </source>
</evidence>
<dbReference type="Proteomes" id="UP000323000">
    <property type="component" value="Chromosome 8"/>
</dbReference>
<evidence type="ECO:0000313" key="9">
    <source>
        <dbReference type="Proteomes" id="UP000323000"/>
    </source>
</evidence>
<comment type="subcellular location">
    <subcellularLocation>
        <location evidence="1">Membrane</location>
    </subcellularLocation>
</comment>
<keyword evidence="9" id="KW-1185">Reference proteome</keyword>
<name>A0A5C7HJZ0_9ROSI</name>
<gene>
    <name evidence="8" type="ORF">EZV62_017849</name>
</gene>
<dbReference type="GO" id="GO:0016020">
    <property type="term" value="C:membrane"/>
    <property type="evidence" value="ECO:0007669"/>
    <property type="project" value="UniProtKB-SubCell"/>
</dbReference>
<evidence type="ECO:0000256" key="3">
    <source>
        <dbReference type="ARBA" id="ARBA00022448"/>
    </source>
</evidence>
<keyword evidence="3" id="KW-0813">Transport</keyword>
<keyword evidence="7" id="KW-0472">Membrane</keyword>
<dbReference type="AlphaFoldDB" id="A0A5C7HJZ0"/>
<protein>
    <submittedName>
        <fullName evidence="8">Uncharacterized protein</fullName>
    </submittedName>
</protein>
<evidence type="ECO:0000256" key="1">
    <source>
        <dbReference type="ARBA" id="ARBA00004370"/>
    </source>
</evidence>
<reference evidence="9" key="1">
    <citation type="journal article" date="2019" name="Gigascience">
        <title>De novo genome assembly of the endangered Acer yangbiense, a plant species with extremely small populations endemic to Yunnan Province, China.</title>
        <authorList>
            <person name="Yang J."/>
            <person name="Wariss H.M."/>
            <person name="Tao L."/>
            <person name="Zhang R."/>
            <person name="Yun Q."/>
            <person name="Hollingsworth P."/>
            <person name="Dao Z."/>
            <person name="Luo G."/>
            <person name="Guo H."/>
            <person name="Ma Y."/>
            <person name="Sun W."/>
        </authorList>
    </citation>
    <scope>NUCLEOTIDE SEQUENCE [LARGE SCALE GENOMIC DNA]</scope>
    <source>
        <strain evidence="9">cv. Malutang</strain>
    </source>
</reference>
<comment type="caution">
    <text evidence="8">The sequence shown here is derived from an EMBL/GenBank/DDBJ whole genome shotgun (WGS) entry which is preliminary data.</text>
</comment>
<evidence type="ECO:0000256" key="4">
    <source>
        <dbReference type="ARBA" id="ARBA00022692"/>
    </source>
</evidence>
<dbReference type="InterPro" id="IPR050391">
    <property type="entry name" value="Mito_Metabolite_Transporter"/>
</dbReference>
<keyword evidence="5" id="KW-0677">Repeat</keyword>
<evidence type="ECO:0000313" key="8">
    <source>
        <dbReference type="EMBL" id="TXG56536.1"/>
    </source>
</evidence>
<dbReference type="EMBL" id="VAHF01000008">
    <property type="protein sequence ID" value="TXG56536.1"/>
    <property type="molecule type" value="Genomic_DNA"/>
</dbReference>
<keyword evidence="6" id="KW-1133">Transmembrane helix</keyword>
<sequence length="84" mass="8963">MTLLSLLVAQGVANPANLIKVRMQADGRMVSKGNMGELACYDHAKRFVVQNQISGDNIYAHTLAPIMSSLSATVLSCLADVVKT</sequence>
<keyword evidence="4" id="KW-0812">Transmembrane</keyword>
<dbReference type="PANTHER" id="PTHR45618">
    <property type="entry name" value="MITOCHONDRIAL DICARBOXYLATE CARRIER-RELATED"/>
    <property type="match status" value="1"/>
</dbReference>
<evidence type="ECO:0000256" key="6">
    <source>
        <dbReference type="ARBA" id="ARBA00022989"/>
    </source>
</evidence>
<evidence type="ECO:0000256" key="2">
    <source>
        <dbReference type="ARBA" id="ARBA00006375"/>
    </source>
</evidence>
<proteinExistence type="inferred from homology"/>
<dbReference type="InterPro" id="IPR023395">
    <property type="entry name" value="MCP_dom_sf"/>
</dbReference>
<accession>A0A5C7HJZ0</accession>
<organism evidence="8 9">
    <name type="scientific">Acer yangbiense</name>
    <dbReference type="NCBI Taxonomy" id="1000413"/>
    <lineage>
        <taxon>Eukaryota</taxon>
        <taxon>Viridiplantae</taxon>
        <taxon>Streptophyta</taxon>
        <taxon>Embryophyta</taxon>
        <taxon>Tracheophyta</taxon>
        <taxon>Spermatophyta</taxon>
        <taxon>Magnoliopsida</taxon>
        <taxon>eudicotyledons</taxon>
        <taxon>Gunneridae</taxon>
        <taxon>Pentapetalae</taxon>
        <taxon>rosids</taxon>
        <taxon>malvids</taxon>
        <taxon>Sapindales</taxon>
        <taxon>Sapindaceae</taxon>
        <taxon>Hippocastanoideae</taxon>
        <taxon>Acereae</taxon>
        <taxon>Acer</taxon>
    </lineage>
</organism>
<dbReference type="OrthoDB" id="756301at2759"/>
<dbReference type="SUPFAM" id="SSF103506">
    <property type="entry name" value="Mitochondrial carrier"/>
    <property type="match status" value="1"/>
</dbReference>
<evidence type="ECO:0000256" key="7">
    <source>
        <dbReference type="ARBA" id="ARBA00023136"/>
    </source>
</evidence>